<dbReference type="EMBL" id="JACGCI010000090">
    <property type="protein sequence ID" value="KAF6746708.1"/>
    <property type="molecule type" value="Genomic_DNA"/>
</dbReference>
<sequence length="316" mass="35858">MQQYVVDEFYDMGRAVEQLGAIAEECSNEVMGRNNVYSLSSVNWDNIQVTEYQKPRAWRLVGFEERSGSMEETQFRVQGILVGKELPPVTLSGNIAQMRRARRYIRQHVRLFGGNASAFEQSADAVEKAYITFAGNFPDDGMARWDPTTRENLPTIEASSRYLTPKGACDPESALEVDDMVDPTKTLRRMMEDDFVHGPDNKVAYKKRIMVNGIPRRQDLSPVSFKLGDIVEAVVAFVCYRNKEGEAKMTIALRALTLLDSSHRNTAAILRMKNRISTHQGNMNVLKRRAAYDDDDEDLRIAREKMAELNIYGALD</sequence>
<dbReference type="AlphaFoldDB" id="A0A8H6HJ18"/>
<name>A0A8H6HJ18_9AGAR</name>
<protein>
    <submittedName>
        <fullName evidence="1">Uncharacterized protein</fullName>
    </submittedName>
</protein>
<dbReference type="OrthoDB" id="3269456at2759"/>
<proteinExistence type="predicted"/>
<comment type="caution">
    <text evidence="1">The sequence shown here is derived from an EMBL/GenBank/DDBJ whole genome shotgun (WGS) entry which is preliminary data.</text>
</comment>
<evidence type="ECO:0000313" key="1">
    <source>
        <dbReference type="EMBL" id="KAF6746708.1"/>
    </source>
</evidence>
<evidence type="ECO:0000313" key="2">
    <source>
        <dbReference type="Proteomes" id="UP000521943"/>
    </source>
</evidence>
<keyword evidence="2" id="KW-1185">Reference proteome</keyword>
<gene>
    <name evidence="1" type="ORF">DFP72DRAFT_1076220</name>
</gene>
<organism evidence="1 2">
    <name type="scientific">Ephemerocybe angulata</name>
    <dbReference type="NCBI Taxonomy" id="980116"/>
    <lineage>
        <taxon>Eukaryota</taxon>
        <taxon>Fungi</taxon>
        <taxon>Dikarya</taxon>
        <taxon>Basidiomycota</taxon>
        <taxon>Agaricomycotina</taxon>
        <taxon>Agaricomycetes</taxon>
        <taxon>Agaricomycetidae</taxon>
        <taxon>Agaricales</taxon>
        <taxon>Agaricineae</taxon>
        <taxon>Psathyrellaceae</taxon>
        <taxon>Ephemerocybe</taxon>
    </lineage>
</organism>
<reference evidence="1 2" key="1">
    <citation type="submission" date="2020-07" db="EMBL/GenBank/DDBJ databases">
        <title>Comparative genomics of pyrophilous fungi reveals a link between fire events and developmental genes.</title>
        <authorList>
            <consortium name="DOE Joint Genome Institute"/>
            <person name="Steindorff A.S."/>
            <person name="Carver A."/>
            <person name="Calhoun S."/>
            <person name="Stillman K."/>
            <person name="Liu H."/>
            <person name="Lipzen A."/>
            <person name="Pangilinan J."/>
            <person name="Labutti K."/>
            <person name="Bruns T.D."/>
            <person name="Grigoriev I.V."/>
        </authorList>
    </citation>
    <scope>NUCLEOTIDE SEQUENCE [LARGE SCALE GENOMIC DNA]</scope>
    <source>
        <strain evidence="1 2">CBS 144469</strain>
    </source>
</reference>
<dbReference type="Proteomes" id="UP000521943">
    <property type="component" value="Unassembled WGS sequence"/>
</dbReference>
<accession>A0A8H6HJ18</accession>